<reference evidence="1 2" key="1">
    <citation type="submission" date="2019-02" db="EMBL/GenBank/DDBJ databases">
        <title>Complete genome sequence of Burkholderia cenocepacia phage BcepSauron.</title>
        <authorList>
            <person name="Park K."/>
            <person name="Gonzalez C."/>
            <person name="Liu M."/>
            <person name="Gill J."/>
        </authorList>
    </citation>
    <scope>NUCLEOTIDE SEQUENCE [LARGE SCALE GENOMIC DNA]</scope>
</reference>
<protein>
    <submittedName>
        <fullName evidence="1">Uncharacterized protein</fullName>
    </submittedName>
</protein>
<sequence length="89" mass="10025">MEEKQEIGTYCAMIDKQLVTSVCPLPAGTGCMWKHRETGRCAYDPSFSDDTELTMNDYALLVGLPTVSEELQPIVIRVVTERLKKEITE</sequence>
<dbReference type="EMBL" id="MK552141">
    <property type="protein sequence ID" value="QBQ74567.1"/>
    <property type="molecule type" value="Genomic_DNA"/>
</dbReference>
<evidence type="ECO:0000313" key="1">
    <source>
        <dbReference type="EMBL" id="QBQ74567.1"/>
    </source>
</evidence>
<evidence type="ECO:0000313" key="2">
    <source>
        <dbReference type="Proteomes" id="UP000301424"/>
    </source>
</evidence>
<dbReference type="PROSITE" id="PS51257">
    <property type="entry name" value="PROKAR_LIPOPROTEIN"/>
    <property type="match status" value="1"/>
</dbReference>
<name>A0A482MKL1_9CAUD</name>
<proteinExistence type="predicted"/>
<organism evidence="1 2">
    <name type="scientific">Burkholderia phage BcepSauron</name>
    <dbReference type="NCBI Taxonomy" id="2530033"/>
    <lineage>
        <taxon>Viruses</taxon>
        <taxon>Duplodnaviria</taxon>
        <taxon>Heunggongvirae</taxon>
        <taxon>Uroviricota</taxon>
        <taxon>Caudoviricetes</taxon>
        <taxon>Sarumanvirus</taxon>
        <taxon>Sarumanvirus bcepsauron</taxon>
    </lineage>
</organism>
<accession>A0A482MKL1</accession>
<dbReference type="Proteomes" id="UP000301424">
    <property type="component" value="Segment"/>
</dbReference>
<keyword evidence="2" id="KW-1185">Reference proteome</keyword>
<gene>
    <name evidence="1" type="ORF">BcepSauron_187</name>
</gene>